<keyword evidence="10" id="KW-1185">Reference proteome</keyword>
<evidence type="ECO:0000256" key="2">
    <source>
        <dbReference type="ARBA" id="ARBA00022670"/>
    </source>
</evidence>
<feature type="chain" id="PRO_5036952256" evidence="8">
    <location>
        <begin position="18"/>
        <end position="396"/>
    </location>
</feature>
<dbReference type="PANTHER" id="PTHR12411">
    <property type="entry name" value="CYSTEINE PROTEASE FAMILY C1-RELATED"/>
    <property type="match status" value="1"/>
</dbReference>
<keyword evidence="5" id="KW-0788">Thiol protease</keyword>
<dbReference type="InterPro" id="IPR038765">
    <property type="entry name" value="Papain-like_cys_pep_sf"/>
</dbReference>
<evidence type="ECO:0000259" key="9">
    <source>
        <dbReference type="SMART" id="SM00645"/>
    </source>
</evidence>
<evidence type="ECO:0000256" key="8">
    <source>
        <dbReference type="SAM" id="SignalP"/>
    </source>
</evidence>
<comment type="similarity">
    <text evidence="1">Belongs to the peptidase C1 family.</text>
</comment>
<evidence type="ECO:0000256" key="6">
    <source>
        <dbReference type="ARBA" id="ARBA00023145"/>
    </source>
</evidence>
<dbReference type="PROSITE" id="PS00640">
    <property type="entry name" value="THIOL_PROTEASE_ASN"/>
    <property type="match status" value="1"/>
</dbReference>
<dbReference type="Gene3D" id="3.90.70.10">
    <property type="entry name" value="Cysteine proteinases"/>
    <property type="match status" value="1"/>
</dbReference>
<dbReference type="GO" id="GO:0006508">
    <property type="term" value="P:proteolysis"/>
    <property type="evidence" value="ECO:0007669"/>
    <property type="project" value="UniProtKB-KW"/>
</dbReference>
<dbReference type="SMART" id="SM00645">
    <property type="entry name" value="Pept_C1"/>
    <property type="match status" value="1"/>
</dbReference>
<dbReference type="InterPro" id="IPR013128">
    <property type="entry name" value="Peptidase_C1A"/>
</dbReference>
<reference evidence="11" key="1">
    <citation type="submission" date="2022-11" db="UniProtKB">
        <authorList>
            <consortium name="WormBaseParasite"/>
        </authorList>
    </citation>
    <scope>IDENTIFICATION</scope>
</reference>
<keyword evidence="6" id="KW-0865">Zymogen</keyword>
<evidence type="ECO:0000256" key="7">
    <source>
        <dbReference type="ARBA" id="ARBA00023157"/>
    </source>
</evidence>
<dbReference type="InterPro" id="IPR025661">
    <property type="entry name" value="Pept_asp_AS"/>
</dbReference>
<sequence>MKLLLLLALGLVVVVTATNRRYRIHAVNDFTQDDEDEALNDNELVISRSTFVLDDAKKLKIEPEAEKLSGQALVDYVNRRQDLWTAHVNPKFQNFDDEVKWGMLGVNHVKNSVKAKKHLSKTRLLDVQIPTHFDSREQWAQCKGIGNIRDQSSCGSCWAFGAVEAMSDRICIASNGKIQVSLSAVDLLSCCKSCGFGCNGGDPMAAWKYWVHDGIVTGSNYTTHEGCKPYPFPPCEHHSTKTHYKPCQHDLFPTPKCEKKCQNSYGDKTYAEDKYYGRVAFAIADDVEAIQKELMTNGPLEIAFEVYEDFLNYAGGIYIHQGGKLGGGHAVKLVGWGEEGGVPYWVVANSWNTDWGEDGFFRIIRGKDECGIESGVVGGLPELNRTRRQRLELDDD</sequence>
<keyword evidence="2" id="KW-0645">Protease</keyword>
<keyword evidence="3 8" id="KW-0732">Signal</keyword>
<evidence type="ECO:0000313" key="10">
    <source>
        <dbReference type="Proteomes" id="UP000887540"/>
    </source>
</evidence>
<accession>A0A914CL02</accession>
<proteinExistence type="inferred from homology"/>
<protein>
    <submittedName>
        <fullName evidence="11">Peptidase C1A papain C-terminal domain-containing protein</fullName>
    </submittedName>
</protein>
<dbReference type="AlphaFoldDB" id="A0A914CL02"/>
<dbReference type="PROSITE" id="PS00139">
    <property type="entry name" value="THIOL_PROTEASE_CYS"/>
    <property type="match status" value="1"/>
</dbReference>
<dbReference type="SUPFAM" id="SSF54001">
    <property type="entry name" value="Cysteine proteinases"/>
    <property type="match status" value="1"/>
</dbReference>
<keyword evidence="7" id="KW-1015">Disulfide bond</keyword>
<dbReference type="GO" id="GO:0008234">
    <property type="term" value="F:cysteine-type peptidase activity"/>
    <property type="evidence" value="ECO:0007669"/>
    <property type="project" value="UniProtKB-KW"/>
</dbReference>
<dbReference type="FunFam" id="3.90.70.10:FF:000031">
    <property type="entry name" value="Cathepsin B"/>
    <property type="match status" value="1"/>
</dbReference>
<dbReference type="InterPro" id="IPR000169">
    <property type="entry name" value="Pept_cys_AS"/>
</dbReference>
<evidence type="ECO:0000256" key="4">
    <source>
        <dbReference type="ARBA" id="ARBA00022801"/>
    </source>
</evidence>
<keyword evidence="4" id="KW-0378">Hydrolase</keyword>
<evidence type="ECO:0000256" key="3">
    <source>
        <dbReference type="ARBA" id="ARBA00022729"/>
    </source>
</evidence>
<dbReference type="PRINTS" id="PR00705">
    <property type="entry name" value="PAPAIN"/>
</dbReference>
<dbReference type="CDD" id="cd02620">
    <property type="entry name" value="Peptidase_C1A_CathepsinB"/>
    <property type="match status" value="1"/>
</dbReference>
<name>A0A914CL02_9BILA</name>
<evidence type="ECO:0000256" key="1">
    <source>
        <dbReference type="ARBA" id="ARBA00008455"/>
    </source>
</evidence>
<evidence type="ECO:0000313" key="11">
    <source>
        <dbReference type="WBParaSite" id="ACRNAN_scaffold11474.g23612.t1"/>
    </source>
</evidence>
<dbReference type="Proteomes" id="UP000887540">
    <property type="component" value="Unplaced"/>
</dbReference>
<dbReference type="PROSITE" id="PS00639">
    <property type="entry name" value="THIOL_PROTEASE_HIS"/>
    <property type="match status" value="1"/>
</dbReference>
<organism evidence="10 11">
    <name type="scientific">Acrobeloides nanus</name>
    <dbReference type="NCBI Taxonomy" id="290746"/>
    <lineage>
        <taxon>Eukaryota</taxon>
        <taxon>Metazoa</taxon>
        <taxon>Ecdysozoa</taxon>
        <taxon>Nematoda</taxon>
        <taxon>Chromadorea</taxon>
        <taxon>Rhabditida</taxon>
        <taxon>Tylenchina</taxon>
        <taxon>Cephalobomorpha</taxon>
        <taxon>Cephaloboidea</taxon>
        <taxon>Cephalobidae</taxon>
        <taxon>Acrobeloides</taxon>
    </lineage>
</organism>
<feature type="signal peptide" evidence="8">
    <location>
        <begin position="1"/>
        <end position="17"/>
    </location>
</feature>
<dbReference type="WBParaSite" id="ACRNAN_scaffold11474.g23612.t1">
    <property type="protein sequence ID" value="ACRNAN_scaffold11474.g23612.t1"/>
    <property type="gene ID" value="ACRNAN_scaffold11474.g23612"/>
</dbReference>
<evidence type="ECO:0000256" key="5">
    <source>
        <dbReference type="ARBA" id="ARBA00022807"/>
    </source>
</evidence>
<dbReference type="InterPro" id="IPR025660">
    <property type="entry name" value="Pept_his_AS"/>
</dbReference>
<feature type="domain" description="Peptidase C1A papain C-terminal" evidence="9">
    <location>
        <begin position="129"/>
        <end position="380"/>
    </location>
</feature>
<dbReference type="Pfam" id="PF00112">
    <property type="entry name" value="Peptidase_C1"/>
    <property type="match status" value="1"/>
</dbReference>
<dbReference type="InterPro" id="IPR000668">
    <property type="entry name" value="Peptidase_C1A_C"/>
</dbReference>